<reference evidence="5 6" key="1">
    <citation type="journal article" date="2019" name="Syst. Appl. Microbiol.">
        <title>Characterization of Bifidobacterium species in feaces of the Egyptian fruit bat: Description of B. vespertilionis sp. nov. and B. rousetti sp. nov.</title>
        <authorList>
            <person name="Modesto M."/>
            <person name="Satti M."/>
            <person name="Watanabe K."/>
            <person name="Puglisi E."/>
            <person name="Morelli L."/>
            <person name="Huang C.-H."/>
            <person name="Liou J.-S."/>
            <person name="Miyashita M."/>
            <person name="Tamura T."/>
            <person name="Saito S."/>
            <person name="Mori K."/>
            <person name="Huang L."/>
            <person name="Sciavilla P."/>
            <person name="Sandri C."/>
            <person name="Spiezio C."/>
            <person name="Vitali F."/>
            <person name="Cavalieri D."/>
            <person name="Perpetuini G."/>
            <person name="Tofalo R."/>
            <person name="Bonetti A."/>
            <person name="Arita M."/>
            <person name="Mattarelli P."/>
        </authorList>
    </citation>
    <scope>NUCLEOTIDE SEQUENCE [LARGE SCALE GENOMIC DNA]</scope>
    <source>
        <strain evidence="5 6">RST27</strain>
    </source>
</reference>
<dbReference type="RefSeq" id="WP_150394894.1">
    <property type="nucleotide sequence ID" value="NZ_RZJP01000005.1"/>
</dbReference>
<evidence type="ECO:0000259" key="3">
    <source>
        <dbReference type="Pfam" id="PF00534"/>
    </source>
</evidence>
<keyword evidence="1" id="KW-0328">Glycosyltransferase</keyword>
<dbReference type="Gene3D" id="3.40.50.2000">
    <property type="entry name" value="Glycogen Phosphorylase B"/>
    <property type="match status" value="2"/>
</dbReference>
<keyword evidence="2 5" id="KW-0808">Transferase</keyword>
<dbReference type="Pfam" id="PF13477">
    <property type="entry name" value="Glyco_trans_4_2"/>
    <property type="match status" value="1"/>
</dbReference>
<dbReference type="InterPro" id="IPR028098">
    <property type="entry name" value="Glyco_trans_4-like_N"/>
</dbReference>
<feature type="domain" description="Glycosyl transferase family 1" evidence="3">
    <location>
        <begin position="185"/>
        <end position="338"/>
    </location>
</feature>
<organism evidence="5 6">
    <name type="scientific">Bifidobacterium callitrichos</name>
    <dbReference type="NCBI Taxonomy" id="762209"/>
    <lineage>
        <taxon>Bacteria</taxon>
        <taxon>Bacillati</taxon>
        <taxon>Actinomycetota</taxon>
        <taxon>Actinomycetes</taxon>
        <taxon>Bifidobacteriales</taxon>
        <taxon>Bifidobacteriaceae</taxon>
        <taxon>Bifidobacterium</taxon>
    </lineage>
</organism>
<dbReference type="InterPro" id="IPR001296">
    <property type="entry name" value="Glyco_trans_1"/>
</dbReference>
<evidence type="ECO:0000259" key="4">
    <source>
        <dbReference type="Pfam" id="PF13477"/>
    </source>
</evidence>
<dbReference type="GO" id="GO:0016757">
    <property type="term" value="F:glycosyltransferase activity"/>
    <property type="evidence" value="ECO:0007669"/>
    <property type="project" value="UniProtKB-KW"/>
</dbReference>
<feature type="domain" description="Glycosyltransferase subfamily 4-like N-terminal" evidence="4">
    <location>
        <begin position="16"/>
        <end position="147"/>
    </location>
</feature>
<dbReference type="SUPFAM" id="SSF53756">
    <property type="entry name" value="UDP-Glycosyltransferase/glycogen phosphorylase"/>
    <property type="match status" value="1"/>
</dbReference>
<evidence type="ECO:0000256" key="2">
    <source>
        <dbReference type="ARBA" id="ARBA00022679"/>
    </source>
</evidence>
<dbReference type="PANTHER" id="PTHR12526:SF510">
    <property type="entry name" value="D-INOSITOL 3-PHOSPHATE GLYCOSYLTRANSFERASE"/>
    <property type="match status" value="1"/>
</dbReference>
<sequence>MARNTYLFLIYQLFGGGAERVTSILASSLAERGHDVHIGLYKRTDNDYPLSDKVHVHLMNATVGRSKISKSLNRIRQVSSLIGEIQPDFTIGMMGSVLVEGRMAAVGHHTCFISAIRNDPASTQGSRMQRAIWMLAYKASNAVFVQNQMQKDFFPKRMQKKIFSVFNPVSDAFLEAAHEPIRHVRTIMTSGRLVPQKNQTMLIDAVADLLDEYPDLSLSIYGEGPLREHLQQHIDAKGVNGQVKLEGRTNDVLGKLMSHDLFVLPSNYEGMPNALLEAMAVGMPCISTDCRTGPSDMIINGQSGLLVPVNDEAAMKKAIRRMIQNPSAAAEMGGQAKRFAGDQCSVEVITDKFIHECDKFRL</sequence>
<gene>
    <name evidence="5" type="ORF">EMB92_10845</name>
</gene>
<name>A0A5M9Z9Y9_9BIFI</name>
<evidence type="ECO:0000313" key="5">
    <source>
        <dbReference type="EMBL" id="KAA8815151.1"/>
    </source>
</evidence>
<evidence type="ECO:0000256" key="1">
    <source>
        <dbReference type="ARBA" id="ARBA00022676"/>
    </source>
</evidence>
<comment type="caution">
    <text evidence="5">The sequence shown here is derived from an EMBL/GenBank/DDBJ whole genome shotgun (WGS) entry which is preliminary data.</text>
</comment>
<dbReference type="Pfam" id="PF00534">
    <property type="entry name" value="Glycos_transf_1"/>
    <property type="match status" value="1"/>
</dbReference>
<dbReference type="AlphaFoldDB" id="A0A5M9Z9Y9"/>
<dbReference type="EMBL" id="RZJP01000005">
    <property type="protein sequence ID" value="KAA8815151.1"/>
    <property type="molecule type" value="Genomic_DNA"/>
</dbReference>
<evidence type="ECO:0000313" key="6">
    <source>
        <dbReference type="Proteomes" id="UP000326060"/>
    </source>
</evidence>
<protein>
    <submittedName>
        <fullName evidence="5">Glycosyltransferase family 4 protein</fullName>
    </submittedName>
</protein>
<proteinExistence type="predicted"/>
<dbReference type="Proteomes" id="UP000326060">
    <property type="component" value="Unassembled WGS sequence"/>
</dbReference>
<dbReference type="PANTHER" id="PTHR12526">
    <property type="entry name" value="GLYCOSYLTRANSFERASE"/>
    <property type="match status" value="1"/>
</dbReference>
<dbReference type="CDD" id="cd03820">
    <property type="entry name" value="GT4_AmsD-like"/>
    <property type="match status" value="1"/>
</dbReference>
<accession>A0A5M9Z9Y9</accession>